<evidence type="ECO:0000256" key="3">
    <source>
        <dbReference type="ARBA" id="ARBA00022723"/>
    </source>
</evidence>
<dbReference type="AlphaFoldDB" id="S5DRA3"/>
<dbReference type="Gene3D" id="3.90.79.10">
    <property type="entry name" value="Nucleoside Triphosphate Pyrophosphohydrolase"/>
    <property type="match status" value="1"/>
</dbReference>
<dbReference type="PROSITE" id="PS51462">
    <property type="entry name" value="NUDIX"/>
    <property type="match status" value="1"/>
</dbReference>
<organism evidence="8">
    <name type="scientific">Candidatus Actinomarina minuta</name>
    <dbReference type="NCBI Taxonomy" id="1389454"/>
    <lineage>
        <taxon>Bacteria</taxon>
        <taxon>Bacillati</taxon>
        <taxon>Actinomycetota</taxon>
        <taxon>Actinomycetes</taxon>
        <taxon>Candidatus Actinomarinidae</taxon>
        <taxon>Candidatus Actinomarinales</taxon>
        <taxon>Candidatus Actinomarineae</taxon>
        <taxon>Candidatus Actinomarinaceae</taxon>
        <taxon>Candidatus Actinomarina</taxon>
    </lineage>
</organism>
<dbReference type="GO" id="GO:0046872">
    <property type="term" value="F:metal ion binding"/>
    <property type="evidence" value="ECO:0007669"/>
    <property type="project" value="UniProtKB-KW"/>
</dbReference>
<evidence type="ECO:0000256" key="4">
    <source>
        <dbReference type="ARBA" id="ARBA00022801"/>
    </source>
</evidence>
<evidence type="ECO:0000256" key="1">
    <source>
        <dbReference type="ARBA" id="ARBA00001936"/>
    </source>
</evidence>
<reference evidence="8" key="1">
    <citation type="journal article" date="2013" name="Sci. Rep.">
        <title>Metagenomics uncovers a new group of low GC and ultra-small marine Actinobacteria.</title>
        <authorList>
            <person name="Ghai R."/>
            <person name="Mizuno C.M."/>
            <person name="Picazo A."/>
            <person name="Camacho A."/>
            <person name="Rodriguez-Valera F."/>
        </authorList>
    </citation>
    <scope>NUCLEOTIDE SEQUENCE</scope>
</reference>
<evidence type="ECO:0000313" key="8">
    <source>
        <dbReference type="EMBL" id="AGQ19450.1"/>
    </source>
</evidence>
<dbReference type="SUPFAM" id="SSF55811">
    <property type="entry name" value="Nudix"/>
    <property type="match status" value="1"/>
</dbReference>
<dbReference type="InterPro" id="IPR045121">
    <property type="entry name" value="CoAse"/>
</dbReference>
<proteinExistence type="predicted"/>
<keyword evidence="4 8" id="KW-0378">Hydrolase</keyword>
<evidence type="ECO:0000259" key="7">
    <source>
        <dbReference type="PROSITE" id="PS51462"/>
    </source>
</evidence>
<keyword evidence="3" id="KW-0479">Metal-binding</keyword>
<dbReference type="EMBL" id="KC811132">
    <property type="protein sequence ID" value="AGQ19450.1"/>
    <property type="molecule type" value="Genomic_DNA"/>
</dbReference>
<accession>S5DRA3</accession>
<dbReference type="Pfam" id="PF00293">
    <property type="entry name" value="NUDIX"/>
    <property type="match status" value="1"/>
</dbReference>
<sequence length="171" mass="19851">MKLNLNYKELKVPYTTYNEPYAAVSILIYKEKEILFIKRSNDMPTHKGHIAFPGGKKEKIDLNIVDTAIREAAEELLIDENDVVPLGSLKPVDTIEFKYHVFPIVCSLKRKPDSFNEAEVQDLYFVSIKELSNQQNWRFRGIYPDDWIFKILNETLWGATAKMTRELLGLP</sequence>
<comment type="cofactor">
    <cofactor evidence="2">
        <name>Mg(2+)</name>
        <dbReference type="ChEBI" id="CHEBI:18420"/>
    </cofactor>
</comment>
<dbReference type="PANTHER" id="PTHR12992:SF11">
    <property type="entry name" value="MITOCHONDRIAL COENZYME A DIPHOSPHATASE NUDT8"/>
    <property type="match status" value="1"/>
</dbReference>
<feature type="domain" description="Nudix hydrolase" evidence="7">
    <location>
        <begin position="19"/>
        <end position="149"/>
    </location>
</feature>
<protein>
    <submittedName>
        <fullName evidence="8">NTP pyrophosphohydrolase</fullName>
    </submittedName>
</protein>
<comment type="cofactor">
    <cofactor evidence="1">
        <name>Mn(2+)</name>
        <dbReference type="ChEBI" id="CHEBI:29035"/>
    </cofactor>
</comment>
<name>S5DRA3_9ACTN</name>
<dbReference type="CDD" id="cd03426">
    <property type="entry name" value="NUDIX_CoAse_Nudt7"/>
    <property type="match status" value="1"/>
</dbReference>
<keyword evidence="6" id="KW-0464">Manganese</keyword>
<keyword evidence="5" id="KW-0460">Magnesium</keyword>
<dbReference type="InterPro" id="IPR015797">
    <property type="entry name" value="NUDIX_hydrolase-like_dom_sf"/>
</dbReference>
<evidence type="ECO:0000256" key="2">
    <source>
        <dbReference type="ARBA" id="ARBA00001946"/>
    </source>
</evidence>
<dbReference type="PANTHER" id="PTHR12992">
    <property type="entry name" value="NUDIX HYDROLASE"/>
    <property type="match status" value="1"/>
</dbReference>
<evidence type="ECO:0000256" key="5">
    <source>
        <dbReference type="ARBA" id="ARBA00022842"/>
    </source>
</evidence>
<dbReference type="InterPro" id="IPR000086">
    <property type="entry name" value="NUDIX_hydrolase_dom"/>
</dbReference>
<dbReference type="GO" id="GO:0010945">
    <property type="term" value="F:coenzyme A diphosphatase activity"/>
    <property type="evidence" value="ECO:0007669"/>
    <property type="project" value="InterPro"/>
</dbReference>
<evidence type="ECO:0000256" key="6">
    <source>
        <dbReference type="ARBA" id="ARBA00023211"/>
    </source>
</evidence>